<accession>A0A1X7IFH6</accession>
<gene>
    <name evidence="1" type="ORF">SAMN03080602_00794</name>
</gene>
<dbReference type="AlphaFoldDB" id="A0A1X7IFH6"/>
<sequence length="114" mass="13647">MNPNEEKLINSLKHQALDHHPTLRPHPFFNNKYEVSLFYVDNHVDLMLTVRAMLYLAMKTIDPELYDNINDRYEKEYIRQALTIANRLLPQGEEALLDDLNLYYREEKLREGLK</sequence>
<proteinExistence type="predicted"/>
<evidence type="ECO:0000313" key="1">
    <source>
        <dbReference type="EMBL" id="SMG13527.1"/>
    </source>
</evidence>
<protein>
    <submittedName>
        <fullName evidence="1">Uncharacterized protein</fullName>
    </submittedName>
</protein>
<keyword evidence="2" id="KW-1185">Reference proteome</keyword>
<dbReference type="STRING" id="188872.SAMN03080602_00794"/>
<evidence type="ECO:0000313" key="2">
    <source>
        <dbReference type="Proteomes" id="UP000193420"/>
    </source>
</evidence>
<dbReference type="OrthoDB" id="1451029at2"/>
<name>A0A1X7IFH6_9FLAO</name>
<reference evidence="2" key="1">
    <citation type="submission" date="2017-04" db="EMBL/GenBank/DDBJ databases">
        <authorList>
            <person name="Varghese N."/>
            <person name="Submissions S."/>
        </authorList>
    </citation>
    <scope>NUCLEOTIDE SEQUENCE [LARGE SCALE GENOMIC DNA]</scope>
    <source>
        <strain evidence="2">DSM 19835</strain>
    </source>
</reference>
<dbReference type="RefSeq" id="WP_085496318.1">
    <property type="nucleotide sequence ID" value="NZ_FXAO01000001.1"/>
</dbReference>
<dbReference type="Proteomes" id="UP000193420">
    <property type="component" value="Unassembled WGS sequence"/>
</dbReference>
<organism evidence="1 2">
    <name type="scientific">Arenibacter troitsensis</name>
    <dbReference type="NCBI Taxonomy" id="188872"/>
    <lineage>
        <taxon>Bacteria</taxon>
        <taxon>Pseudomonadati</taxon>
        <taxon>Bacteroidota</taxon>
        <taxon>Flavobacteriia</taxon>
        <taxon>Flavobacteriales</taxon>
        <taxon>Flavobacteriaceae</taxon>
        <taxon>Arenibacter</taxon>
    </lineage>
</organism>
<dbReference type="EMBL" id="FXAO01000001">
    <property type="protein sequence ID" value="SMG13527.1"/>
    <property type="molecule type" value="Genomic_DNA"/>
</dbReference>